<name>A0A380KYV9_9STRE</name>
<evidence type="ECO:0000256" key="3">
    <source>
        <dbReference type="ARBA" id="ARBA00022516"/>
    </source>
</evidence>
<feature type="modified residue" description="O-(pantetheine 4'-phosphoryl)serine" evidence="8">
    <location>
        <position position="35"/>
    </location>
</feature>
<evidence type="ECO:0000256" key="8">
    <source>
        <dbReference type="HAMAP-Rule" id="MF_01217"/>
    </source>
</evidence>
<organism evidence="10 11">
    <name type="scientific">Streptococcus massiliensis</name>
    <dbReference type="NCBI Taxonomy" id="313439"/>
    <lineage>
        <taxon>Bacteria</taxon>
        <taxon>Bacillati</taxon>
        <taxon>Bacillota</taxon>
        <taxon>Bacilli</taxon>
        <taxon>Lactobacillales</taxon>
        <taxon>Streptococcaceae</taxon>
        <taxon>Streptococcus</taxon>
    </lineage>
</organism>
<keyword evidence="5 8" id="KW-0276">Fatty acid metabolism</keyword>
<accession>A0A380KYV9</accession>
<dbReference type="UniPathway" id="UPA00094"/>
<evidence type="ECO:0000259" key="9">
    <source>
        <dbReference type="PROSITE" id="PS50075"/>
    </source>
</evidence>
<dbReference type="HAMAP" id="MF_01217">
    <property type="entry name" value="Acyl_carrier"/>
    <property type="match status" value="1"/>
</dbReference>
<dbReference type="STRING" id="1123307.GCA_000380065_00446"/>
<comment type="pathway">
    <text evidence="8">Lipid metabolism; fatty acid biosynthesis.</text>
</comment>
<keyword evidence="11" id="KW-1185">Reference proteome</keyword>
<sequence length="74" mass="8325">MAVFEKVQEIIVEELGKEPEEVTLESSFDDLDADSLDLFQVISEIEDEFDIQIDTEGDLKTVGDLVAYVEAQTK</sequence>
<evidence type="ECO:0000256" key="2">
    <source>
        <dbReference type="ARBA" id="ARBA00022490"/>
    </source>
</evidence>
<gene>
    <name evidence="10" type="primary">acpP_2</name>
    <name evidence="8" type="synonym">acpP</name>
    <name evidence="10" type="ORF">NCTC13765_01711</name>
</gene>
<reference evidence="10" key="1">
    <citation type="submission" date="2018-06" db="EMBL/GenBank/DDBJ databases">
        <authorList>
            <consortium name="Pathogen Informatics"/>
            <person name="Doyle S."/>
        </authorList>
    </citation>
    <scope>NUCLEOTIDE SEQUENCE [LARGE SCALE GENOMIC DNA]</scope>
    <source>
        <strain evidence="10">NCTC13765</strain>
    </source>
</reference>
<dbReference type="Pfam" id="PF00550">
    <property type="entry name" value="PP-binding"/>
    <property type="match status" value="1"/>
</dbReference>
<keyword evidence="1 8" id="KW-0596">Phosphopantetheine</keyword>
<dbReference type="PANTHER" id="PTHR20863">
    <property type="entry name" value="ACYL CARRIER PROTEIN"/>
    <property type="match status" value="1"/>
</dbReference>
<dbReference type="Proteomes" id="UP000254634">
    <property type="component" value="Unassembled WGS sequence"/>
</dbReference>
<evidence type="ECO:0000256" key="4">
    <source>
        <dbReference type="ARBA" id="ARBA00022553"/>
    </source>
</evidence>
<dbReference type="GO" id="GO:0000035">
    <property type="term" value="F:acyl binding"/>
    <property type="evidence" value="ECO:0007669"/>
    <property type="project" value="TreeGrafter"/>
</dbReference>
<dbReference type="InterPro" id="IPR036736">
    <property type="entry name" value="ACP-like_sf"/>
</dbReference>
<dbReference type="GO" id="GO:0016020">
    <property type="term" value="C:membrane"/>
    <property type="evidence" value="ECO:0007669"/>
    <property type="project" value="GOC"/>
</dbReference>
<evidence type="ECO:0000256" key="1">
    <source>
        <dbReference type="ARBA" id="ARBA00022450"/>
    </source>
</evidence>
<keyword evidence="7 8" id="KW-0275">Fatty acid biosynthesis</keyword>
<protein>
    <recommendedName>
        <fullName evidence="8">Acyl carrier protein</fullName>
        <shortName evidence="8">ACP</shortName>
    </recommendedName>
</protein>
<comment type="function">
    <text evidence="8">Carrier of the growing fatty acid chain in fatty acid biosynthesis.</text>
</comment>
<dbReference type="PROSITE" id="PS50075">
    <property type="entry name" value="CARRIER"/>
    <property type="match status" value="1"/>
</dbReference>
<dbReference type="SUPFAM" id="SSF47336">
    <property type="entry name" value="ACP-like"/>
    <property type="match status" value="1"/>
</dbReference>
<evidence type="ECO:0000256" key="5">
    <source>
        <dbReference type="ARBA" id="ARBA00022832"/>
    </source>
</evidence>
<dbReference type="NCBIfam" id="NF002150">
    <property type="entry name" value="PRK00982.1-4"/>
    <property type="match status" value="1"/>
</dbReference>
<dbReference type="GO" id="GO:0000036">
    <property type="term" value="F:acyl carrier activity"/>
    <property type="evidence" value="ECO:0007669"/>
    <property type="project" value="UniProtKB-UniRule"/>
</dbReference>
<feature type="domain" description="Carrier" evidence="9">
    <location>
        <begin position="1"/>
        <end position="73"/>
    </location>
</feature>
<dbReference type="GO" id="GO:0005829">
    <property type="term" value="C:cytosol"/>
    <property type="evidence" value="ECO:0007669"/>
    <property type="project" value="TreeGrafter"/>
</dbReference>
<dbReference type="InterPro" id="IPR003231">
    <property type="entry name" value="ACP"/>
</dbReference>
<evidence type="ECO:0000256" key="6">
    <source>
        <dbReference type="ARBA" id="ARBA00023098"/>
    </source>
</evidence>
<comment type="similarity">
    <text evidence="8">Belongs to the acyl carrier protein (ACP) family.</text>
</comment>
<keyword evidence="4 8" id="KW-0597">Phosphoprotein</keyword>
<dbReference type="OrthoDB" id="9804551at2"/>
<dbReference type="RefSeq" id="WP_018371133.1">
    <property type="nucleotide sequence ID" value="NZ_UHFR01000005.1"/>
</dbReference>
<dbReference type="EMBL" id="UHFR01000005">
    <property type="protein sequence ID" value="SUN77182.1"/>
    <property type="molecule type" value="Genomic_DNA"/>
</dbReference>
<comment type="PTM">
    <text evidence="8">4'-phosphopantetheine is transferred from CoA to a specific serine of apo-ACP by AcpS. This modification is essential for activity because fatty acids are bound in thioester linkage to the sulfhydryl of the prosthetic group.</text>
</comment>
<evidence type="ECO:0000313" key="10">
    <source>
        <dbReference type="EMBL" id="SUN77182.1"/>
    </source>
</evidence>
<dbReference type="Gene3D" id="1.10.1200.10">
    <property type="entry name" value="ACP-like"/>
    <property type="match status" value="1"/>
</dbReference>
<evidence type="ECO:0000256" key="7">
    <source>
        <dbReference type="ARBA" id="ARBA00023160"/>
    </source>
</evidence>
<dbReference type="PANTHER" id="PTHR20863:SF62">
    <property type="entry name" value="ACYL CARRIER PROTEIN"/>
    <property type="match status" value="1"/>
</dbReference>
<evidence type="ECO:0000313" key="11">
    <source>
        <dbReference type="Proteomes" id="UP000254634"/>
    </source>
</evidence>
<dbReference type="GO" id="GO:0009245">
    <property type="term" value="P:lipid A biosynthetic process"/>
    <property type="evidence" value="ECO:0007669"/>
    <property type="project" value="TreeGrafter"/>
</dbReference>
<keyword evidence="2 8" id="KW-0963">Cytoplasm</keyword>
<keyword evidence="3 8" id="KW-0444">Lipid biosynthesis</keyword>
<dbReference type="AlphaFoldDB" id="A0A380KYV9"/>
<keyword evidence="6 8" id="KW-0443">Lipid metabolism</keyword>
<comment type="subcellular location">
    <subcellularLocation>
        <location evidence="8">Cytoplasm</location>
    </subcellularLocation>
</comment>
<proteinExistence type="inferred from homology"/>
<dbReference type="InterPro" id="IPR009081">
    <property type="entry name" value="PP-bd_ACP"/>
</dbReference>
<dbReference type="NCBIfam" id="NF002148">
    <property type="entry name" value="PRK00982.1-2"/>
    <property type="match status" value="1"/>
</dbReference>